<feature type="binding site" evidence="13">
    <location>
        <position position="143"/>
    </location>
    <ligand>
        <name>substrate</name>
    </ligand>
</feature>
<feature type="active site" description="Proton acceptor" evidence="12">
    <location>
        <position position="134"/>
    </location>
</feature>
<dbReference type="EC" id="3.7.1.2" evidence="4 15"/>
<feature type="binding site" evidence="14">
    <location>
        <position position="235"/>
    </location>
    <ligand>
        <name>Mg(2+)</name>
        <dbReference type="ChEBI" id="CHEBI:18420"/>
    </ligand>
</feature>
<proteinExistence type="inferred from homology"/>
<dbReference type="FunFam" id="2.30.30.230:FF:000001">
    <property type="entry name" value="Fumarylacetoacetase"/>
    <property type="match status" value="1"/>
</dbReference>
<keyword evidence="8 14" id="KW-0106">Calcium</keyword>
<dbReference type="InterPro" id="IPR036462">
    <property type="entry name" value="Fumarylacetoacetase_N_sf"/>
</dbReference>
<dbReference type="EMBL" id="JAPWDV010000001">
    <property type="protein sequence ID" value="KAJ6225399.1"/>
    <property type="molecule type" value="Genomic_DNA"/>
</dbReference>
<dbReference type="PANTHER" id="PTHR43069:SF2">
    <property type="entry name" value="FUMARYLACETOACETASE"/>
    <property type="match status" value="1"/>
</dbReference>
<evidence type="ECO:0000256" key="16">
    <source>
        <dbReference type="SAM" id="MobiDB-lite"/>
    </source>
</evidence>
<feature type="region of interest" description="Disordered" evidence="16">
    <location>
        <begin position="171"/>
        <end position="190"/>
    </location>
</feature>
<dbReference type="GO" id="GO:0006572">
    <property type="term" value="P:L-tyrosine catabolic process"/>
    <property type="evidence" value="ECO:0007669"/>
    <property type="project" value="UniProtKB-UniRule"/>
</dbReference>
<evidence type="ECO:0000256" key="9">
    <source>
        <dbReference type="ARBA" id="ARBA00022842"/>
    </source>
</evidence>
<dbReference type="InterPro" id="IPR015377">
    <property type="entry name" value="Fumarylacetoacetase_N"/>
</dbReference>
<dbReference type="Gene3D" id="2.30.30.230">
    <property type="entry name" value="Fumarylacetoacetase, N-terminal domain"/>
    <property type="match status" value="1"/>
</dbReference>
<gene>
    <name evidence="19" type="ORF">RDWZM_003944</name>
</gene>
<dbReference type="FunFam" id="3.90.850.10:FF:000004">
    <property type="entry name" value="Fumarylacetoacetase"/>
    <property type="match status" value="1"/>
</dbReference>
<feature type="domain" description="Fumarylacetoacetase N-terminal" evidence="18">
    <location>
        <begin position="15"/>
        <end position="119"/>
    </location>
</feature>
<feature type="binding site" evidence="14">
    <location>
        <position position="127"/>
    </location>
    <ligand>
        <name>Ca(2+)</name>
        <dbReference type="ChEBI" id="CHEBI:29108"/>
    </ligand>
</feature>
<dbReference type="SUPFAM" id="SSF56529">
    <property type="entry name" value="FAH"/>
    <property type="match status" value="1"/>
</dbReference>
<evidence type="ECO:0000256" key="11">
    <source>
        <dbReference type="ARBA" id="ARBA00023232"/>
    </source>
</evidence>
<feature type="domain" description="Fumarylacetoacetase-like C-terminal" evidence="17">
    <location>
        <begin position="126"/>
        <end position="395"/>
    </location>
</feature>
<dbReference type="Pfam" id="PF01557">
    <property type="entry name" value="FAA_hydrolase"/>
    <property type="match status" value="1"/>
</dbReference>
<dbReference type="GO" id="GO:0046872">
    <property type="term" value="F:metal ion binding"/>
    <property type="evidence" value="ECO:0007669"/>
    <property type="project" value="UniProtKB-UniRule"/>
</dbReference>
<comment type="cofactor">
    <cofactor evidence="15">
        <name>Mg(2+)</name>
        <dbReference type="ChEBI" id="CHEBI:18420"/>
    </cofactor>
    <cofactor evidence="15">
        <name>Ca(2+)</name>
        <dbReference type="ChEBI" id="CHEBI:29108"/>
    </cofactor>
</comment>
<keyword evidence="9 14" id="KW-0460">Magnesium</keyword>
<evidence type="ECO:0000259" key="17">
    <source>
        <dbReference type="Pfam" id="PF01557"/>
    </source>
</evidence>
<evidence type="ECO:0000313" key="20">
    <source>
        <dbReference type="Proteomes" id="UP001142055"/>
    </source>
</evidence>
<dbReference type="InterPro" id="IPR011234">
    <property type="entry name" value="Fumarylacetoacetase-like_C"/>
</dbReference>
<feature type="binding site" evidence="13">
    <location>
        <position position="129"/>
    </location>
    <ligand>
        <name>substrate</name>
    </ligand>
</feature>
<dbReference type="GO" id="GO:0006559">
    <property type="term" value="P:L-phenylalanine catabolic process"/>
    <property type="evidence" value="ECO:0007669"/>
    <property type="project" value="UniProtKB-UniRule"/>
</dbReference>
<dbReference type="InterPro" id="IPR005959">
    <property type="entry name" value="Fumarylacetoacetase"/>
</dbReference>
<dbReference type="GO" id="GO:1902000">
    <property type="term" value="P:homogentisate catabolic process"/>
    <property type="evidence" value="ECO:0007669"/>
    <property type="project" value="TreeGrafter"/>
</dbReference>
<evidence type="ECO:0000256" key="3">
    <source>
        <dbReference type="ARBA" id="ARBA00010211"/>
    </source>
</evidence>
<feature type="binding site" evidence="13">
    <location>
        <position position="246"/>
    </location>
    <ligand>
        <name>substrate</name>
    </ligand>
</feature>
<sequence>MSFIEVDPDSSFPIENLPYGVFSTNSEPKHRIGVAIGKFILDLSKISQLFQGKLMYNVADDVFQEPTLNKFLALGHHYWHEARQTLIQLLSKDCATLRDNQELRKKAFVLQTEALMHLPANIGDYTDFYSSIEHATNVGSMFRDPSKPLLPNWRYIPVGYHGRASSVVVSGTPIRRPNGQTRPSDDQPPMFGPCRGMDFELEMAYLIGGPENKLGEPIPIETAHERIFGMCLMNDWSARDIQKWEYVPLGPFLGKNLGTTISPWVVTIEALEQFKVANVSQDPKPFPYLVHDDPFNFDIHLTVSIKPNGEEPSVVSNSNFRYLYWTLKQQLAHHSITGCNIRPGDLLATGTISGPTPGSYGSMLELAWKGTKPVQLKNGQTRKYLEDGDTVIMDGYCQGNGYRIGFGKCEGLLTPALNLSK</sequence>
<dbReference type="AlphaFoldDB" id="A0A9Q0RT12"/>
<name>A0A9Q0RT12_BLOTA</name>
<comment type="catalytic activity">
    <reaction evidence="1 15">
        <text>4-fumarylacetoacetate + H2O = acetoacetate + fumarate + H(+)</text>
        <dbReference type="Rhea" id="RHEA:10244"/>
        <dbReference type="ChEBI" id="CHEBI:13705"/>
        <dbReference type="ChEBI" id="CHEBI:15377"/>
        <dbReference type="ChEBI" id="CHEBI:15378"/>
        <dbReference type="ChEBI" id="CHEBI:18034"/>
        <dbReference type="ChEBI" id="CHEBI:29806"/>
        <dbReference type="EC" id="3.7.1.2"/>
    </reaction>
</comment>
<feature type="binding site" evidence="14">
    <location>
        <position position="202"/>
    </location>
    <ligand>
        <name>Ca(2+)</name>
        <dbReference type="ChEBI" id="CHEBI:29108"/>
    </ligand>
</feature>
<dbReference type="Pfam" id="PF09298">
    <property type="entry name" value="FAA_hydrolase_N"/>
    <property type="match status" value="1"/>
</dbReference>
<dbReference type="Gene3D" id="3.90.850.10">
    <property type="entry name" value="Fumarylacetoacetase-like, C-terminal domain"/>
    <property type="match status" value="1"/>
</dbReference>
<organism evidence="19 20">
    <name type="scientific">Blomia tropicalis</name>
    <name type="common">Mite</name>
    <dbReference type="NCBI Taxonomy" id="40697"/>
    <lineage>
        <taxon>Eukaryota</taxon>
        <taxon>Metazoa</taxon>
        <taxon>Ecdysozoa</taxon>
        <taxon>Arthropoda</taxon>
        <taxon>Chelicerata</taxon>
        <taxon>Arachnida</taxon>
        <taxon>Acari</taxon>
        <taxon>Acariformes</taxon>
        <taxon>Sarcoptiformes</taxon>
        <taxon>Astigmata</taxon>
        <taxon>Glycyphagoidea</taxon>
        <taxon>Echimyopodidae</taxon>
        <taxon>Blomia</taxon>
    </lineage>
</organism>
<feature type="binding site" evidence="14">
    <location>
        <position position="259"/>
    </location>
    <ligand>
        <name>Mg(2+)</name>
        <dbReference type="ChEBI" id="CHEBI:18420"/>
    </ligand>
</feature>
<comment type="caution">
    <text evidence="19">The sequence shown here is derived from an EMBL/GenBank/DDBJ whole genome shotgun (WGS) entry which is preliminary data.</text>
</comment>
<keyword evidence="20" id="KW-1185">Reference proteome</keyword>
<comment type="pathway">
    <text evidence="2 15">Amino-acid degradation; L-phenylalanine degradation; acetoacetate and fumarate from L-phenylalanine: step 6/6.</text>
</comment>
<evidence type="ECO:0000256" key="2">
    <source>
        <dbReference type="ARBA" id="ARBA00004782"/>
    </source>
</evidence>
<feature type="binding site" evidence="13">
    <location>
        <position position="242"/>
    </location>
    <ligand>
        <name>substrate</name>
    </ligand>
</feature>
<accession>A0A9Q0RT12</accession>
<feature type="binding site" evidence="14">
    <location>
        <position position="255"/>
    </location>
    <ligand>
        <name>Mg(2+)</name>
        <dbReference type="ChEBI" id="CHEBI:18420"/>
    </ligand>
</feature>
<feature type="binding site" evidence="13">
    <location>
        <position position="351"/>
    </location>
    <ligand>
        <name>substrate</name>
    </ligand>
</feature>
<keyword evidence="7 15" id="KW-0378">Hydrolase</keyword>
<evidence type="ECO:0000256" key="4">
    <source>
        <dbReference type="ARBA" id="ARBA00012094"/>
    </source>
</evidence>
<evidence type="ECO:0000256" key="10">
    <source>
        <dbReference type="ARBA" id="ARBA00022878"/>
    </source>
</evidence>
<evidence type="ECO:0000256" key="15">
    <source>
        <dbReference type="RuleBase" id="RU366008"/>
    </source>
</evidence>
<evidence type="ECO:0000256" key="5">
    <source>
        <dbReference type="ARBA" id="ARBA00014741"/>
    </source>
</evidence>
<evidence type="ECO:0000256" key="6">
    <source>
        <dbReference type="ARBA" id="ARBA00022723"/>
    </source>
</evidence>
<dbReference type="GO" id="GO:0004334">
    <property type="term" value="F:fumarylacetoacetase activity"/>
    <property type="evidence" value="ECO:0007669"/>
    <property type="project" value="UniProtKB-UniRule"/>
</dbReference>
<keyword evidence="11 15" id="KW-0585">Phenylalanine catabolism</keyword>
<keyword evidence="6 14" id="KW-0479">Metal-binding</keyword>
<dbReference type="NCBIfam" id="TIGR01266">
    <property type="entry name" value="fum_ac_acetase"/>
    <property type="match status" value="1"/>
</dbReference>
<dbReference type="SUPFAM" id="SSF63433">
    <property type="entry name" value="Fumarylacetoacetate hydrolase, FAH, N-terminal domain"/>
    <property type="match status" value="1"/>
</dbReference>
<feature type="binding site" evidence="14">
    <location>
        <position position="200"/>
    </location>
    <ligand>
        <name>Ca(2+)</name>
        <dbReference type="ChEBI" id="CHEBI:29108"/>
    </ligand>
</feature>
<dbReference type="OMA" id="YWTAAQQ"/>
<evidence type="ECO:0000259" key="18">
    <source>
        <dbReference type="Pfam" id="PF09298"/>
    </source>
</evidence>
<dbReference type="InterPro" id="IPR036663">
    <property type="entry name" value="Fumarylacetoacetase_C_sf"/>
</dbReference>
<evidence type="ECO:0000256" key="1">
    <source>
        <dbReference type="ARBA" id="ARBA00000353"/>
    </source>
</evidence>
<evidence type="ECO:0000256" key="7">
    <source>
        <dbReference type="ARBA" id="ARBA00022801"/>
    </source>
</evidence>
<evidence type="ECO:0000256" key="14">
    <source>
        <dbReference type="PIRSR" id="PIRSR605959-3"/>
    </source>
</evidence>
<comment type="similarity">
    <text evidence="3 15">Belongs to the FAH family.</text>
</comment>
<evidence type="ECO:0000256" key="12">
    <source>
        <dbReference type="PIRSR" id="PIRSR605959-1"/>
    </source>
</evidence>
<feature type="binding site" evidence="14">
    <location>
        <position position="235"/>
    </location>
    <ligand>
        <name>Ca(2+)</name>
        <dbReference type="ChEBI" id="CHEBI:29108"/>
    </ligand>
</feature>
<dbReference type="PANTHER" id="PTHR43069">
    <property type="entry name" value="FUMARYLACETOACETASE"/>
    <property type="match status" value="1"/>
</dbReference>
<evidence type="ECO:0000313" key="19">
    <source>
        <dbReference type="EMBL" id="KAJ6225399.1"/>
    </source>
</evidence>
<keyword evidence="10 15" id="KW-0828">Tyrosine catabolism</keyword>
<evidence type="ECO:0000256" key="13">
    <source>
        <dbReference type="PIRSR" id="PIRSR605959-2"/>
    </source>
</evidence>
<protein>
    <recommendedName>
        <fullName evidence="5 15">Fumarylacetoacetase</fullName>
        <ecNumber evidence="4 15">3.7.1.2</ecNumber>
    </recommendedName>
    <alternativeName>
        <fullName evidence="15">Fumarylacetoacetate hydrolase</fullName>
    </alternativeName>
</protein>
<reference evidence="19" key="1">
    <citation type="submission" date="2022-12" db="EMBL/GenBank/DDBJ databases">
        <title>Genome assemblies of Blomia tropicalis.</title>
        <authorList>
            <person name="Cui Y."/>
        </authorList>
    </citation>
    <scope>NUCLEOTIDE SEQUENCE</scope>
    <source>
        <tissue evidence="19">Adult mites</tissue>
    </source>
</reference>
<evidence type="ECO:0000256" key="8">
    <source>
        <dbReference type="ARBA" id="ARBA00022837"/>
    </source>
</evidence>
<dbReference type="Proteomes" id="UP001142055">
    <property type="component" value="Chromosome 1"/>
</dbReference>